<gene>
    <name evidence="6" type="ORF">g.7983</name>
</gene>
<accession>A0A1D2AF03</accession>
<dbReference type="AlphaFoldDB" id="A0A1D2AF03"/>
<organism evidence="6">
    <name type="scientific">Auxenochlorella protothecoides</name>
    <name type="common">Green microalga</name>
    <name type="synonym">Chlorella protothecoides</name>
    <dbReference type="NCBI Taxonomy" id="3075"/>
    <lineage>
        <taxon>Eukaryota</taxon>
        <taxon>Viridiplantae</taxon>
        <taxon>Chlorophyta</taxon>
        <taxon>core chlorophytes</taxon>
        <taxon>Trebouxiophyceae</taxon>
        <taxon>Chlorellales</taxon>
        <taxon>Chlorellaceae</taxon>
        <taxon>Auxenochlorella</taxon>
    </lineage>
</organism>
<dbReference type="GO" id="GO:0005737">
    <property type="term" value="C:cytoplasm"/>
    <property type="evidence" value="ECO:0007669"/>
    <property type="project" value="UniProtKB-SubCell"/>
</dbReference>
<keyword evidence="3" id="KW-0963">Cytoplasm</keyword>
<dbReference type="PANTHER" id="PTHR31661">
    <property type="entry name" value="SIMILAR TO CDNA SEQUENCE BC052040"/>
    <property type="match status" value="1"/>
</dbReference>
<evidence type="ECO:0000256" key="5">
    <source>
        <dbReference type="ARBA" id="ARBA00023480"/>
    </source>
</evidence>
<evidence type="ECO:0000256" key="2">
    <source>
        <dbReference type="ARBA" id="ARBA00004496"/>
    </source>
</evidence>
<feature type="non-terminal residue" evidence="6">
    <location>
        <position position="1"/>
    </location>
</feature>
<dbReference type="InterPro" id="IPR029404">
    <property type="entry name" value="CDIN1"/>
</dbReference>
<evidence type="ECO:0000313" key="6">
    <source>
        <dbReference type="EMBL" id="JAT77777.1"/>
    </source>
</evidence>
<comment type="subcellular location">
    <subcellularLocation>
        <location evidence="2">Cytoplasm</location>
    </subcellularLocation>
    <subcellularLocation>
        <location evidence="1">Nucleus</location>
    </subcellularLocation>
</comment>
<dbReference type="PANTHER" id="PTHR31661:SF1">
    <property type="entry name" value="CDAN1-INTERACTING NUCLEASE 1"/>
    <property type="match status" value="1"/>
</dbReference>
<dbReference type="EMBL" id="GDKF01000845">
    <property type="protein sequence ID" value="JAT77777.1"/>
    <property type="molecule type" value="Transcribed_RNA"/>
</dbReference>
<proteinExistence type="predicted"/>
<dbReference type="GO" id="GO:0005634">
    <property type="term" value="C:nucleus"/>
    <property type="evidence" value="ECO:0007669"/>
    <property type="project" value="UniProtKB-SubCell"/>
</dbReference>
<protein>
    <recommendedName>
        <fullName evidence="5">CDAN1-interacting nuclease 1</fullName>
    </recommendedName>
</protein>
<evidence type="ECO:0000256" key="4">
    <source>
        <dbReference type="ARBA" id="ARBA00023242"/>
    </source>
</evidence>
<reference evidence="6" key="1">
    <citation type="submission" date="2015-08" db="EMBL/GenBank/DDBJ databases">
        <authorList>
            <person name="Babu N.S."/>
            <person name="Beckwith C.J."/>
            <person name="Beseler K.G."/>
            <person name="Brison A."/>
            <person name="Carone J.V."/>
            <person name="Caskin T.P."/>
            <person name="Diamond M."/>
            <person name="Durham M.E."/>
            <person name="Foxe J.M."/>
            <person name="Go M."/>
            <person name="Henderson B.A."/>
            <person name="Jones I.B."/>
            <person name="McGettigan J.A."/>
            <person name="Micheletti S.J."/>
            <person name="Nasrallah M.E."/>
            <person name="Ortiz D."/>
            <person name="Piller C.R."/>
            <person name="Privatt S.R."/>
            <person name="Schneider S.L."/>
            <person name="Sharp S."/>
            <person name="Smith T.C."/>
            <person name="Stanton J.D."/>
            <person name="Ullery H.E."/>
            <person name="Wilson R.J."/>
            <person name="Serrano M.G."/>
            <person name="Buck G."/>
            <person name="Lee V."/>
            <person name="Wang Y."/>
            <person name="Carvalho R."/>
            <person name="Voegtly L."/>
            <person name="Shi R."/>
            <person name="Duckworth R."/>
            <person name="Johnson A."/>
            <person name="Loviza R."/>
            <person name="Walstead R."/>
            <person name="Shah Z."/>
            <person name="Kiflezghi M."/>
            <person name="Wade K."/>
            <person name="Ball S.L."/>
            <person name="Bradley K.W."/>
            <person name="Asai D.J."/>
            <person name="Bowman C.A."/>
            <person name="Russell D.A."/>
            <person name="Pope W.H."/>
            <person name="Jacobs-Sera D."/>
            <person name="Hendrix R.W."/>
            <person name="Hatfull G.F."/>
        </authorList>
    </citation>
    <scope>NUCLEOTIDE SEQUENCE</scope>
</reference>
<evidence type="ECO:0000256" key="3">
    <source>
        <dbReference type="ARBA" id="ARBA00022490"/>
    </source>
</evidence>
<sequence>GGRIILLHLHSGSMEIGKYQRLLASVTLPSSAEPHIPALARAFAVSEDTVRCIYAQEVQSRVKKRHAALLAGIEAAMTRFHNGDDMVQIAYALDLPPCIVARRLLEALRLGLGRAGTTLALRDPAALPSLVKTPGLADTLLARLRRELEACVAVDAVCCPRADSARARAGSAYEERLYASLHEAGVAFWTEGGLRARGFFKTPDAKLQVPVAVGGRVVHWIDSKATFGDARMHRTQLAEQYELYVNRFGPGMVIYWHGYVEGLLEHPGVLVVDDFPAKSSILQLPCLSVEPVRPSEAPFRPAIQAA</sequence>
<evidence type="ECO:0000256" key="1">
    <source>
        <dbReference type="ARBA" id="ARBA00004123"/>
    </source>
</evidence>
<keyword evidence="4" id="KW-0539">Nucleus</keyword>
<dbReference type="Pfam" id="PF14811">
    <property type="entry name" value="TPD"/>
    <property type="match status" value="1"/>
</dbReference>
<name>A0A1D2AF03_AUXPR</name>